<evidence type="ECO:0000259" key="1">
    <source>
        <dbReference type="Pfam" id="PF13649"/>
    </source>
</evidence>
<feature type="domain" description="Methyltransferase" evidence="1">
    <location>
        <begin position="37"/>
        <end position="104"/>
    </location>
</feature>
<proteinExistence type="predicted"/>
<dbReference type="Proteomes" id="UP000051096">
    <property type="component" value="Unassembled WGS sequence"/>
</dbReference>
<dbReference type="InterPro" id="IPR029063">
    <property type="entry name" value="SAM-dependent_MTases_sf"/>
</dbReference>
<accession>A0A0S8GBA0</accession>
<dbReference type="EMBL" id="LJUO01000105">
    <property type="protein sequence ID" value="KPK69984.1"/>
    <property type="molecule type" value="Genomic_DNA"/>
</dbReference>
<comment type="caution">
    <text evidence="2">The sequence shown here is derived from an EMBL/GenBank/DDBJ whole genome shotgun (WGS) entry which is preliminary data.</text>
</comment>
<feature type="non-terminal residue" evidence="2">
    <location>
        <position position="104"/>
    </location>
</feature>
<dbReference type="CDD" id="cd02440">
    <property type="entry name" value="AdoMet_MTases"/>
    <property type="match status" value="1"/>
</dbReference>
<sequence>MKYDIATELDHDGLRSNFNKYTRQAFQILPRLDRPRILDIGCGTGVPALQLARMSDGEIFGIDIDVASLEKFSQKIAAVSLQDLVKAVKCSLFDIEYPDEHFDV</sequence>
<evidence type="ECO:0000313" key="3">
    <source>
        <dbReference type="Proteomes" id="UP000051096"/>
    </source>
</evidence>
<gene>
    <name evidence="2" type="ORF">AMJ87_09530</name>
</gene>
<dbReference type="Gene3D" id="3.40.50.150">
    <property type="entry name" value="Vaccinia Virus protein VP39"/>
    <property type="match status" value="1"/>
</dbReference>
<dbReference type="SUPFAM" id="SSF53335">
    <property type="entry name" value="S-adenosyl-L-methionine-dependent methyltransferases"/>
    <property type="match status" value="1"/>
</dbReference>
<protein>
    <recommendedName>
        <fullName evidence="1">Methyltransferase domain-containing protein</fullName>
    </recommendedName>
</protein>
<evidence type="ECO:0000313" key="2">
    <source>
        <dbReference type="EMBL" id="KPK69984.1"/>
    </source>
</evidence>
<reference evidence="2 3" key="1">
    <citation type="journal article" date="2015" name="Microbiome">
        <title>Genomic resolution of linkages in carbon, nitrogen, and sulfur cycling among widespread estuary sediment bacteria.</title>
        <authorList>
            <person name="Baker B.J."/>
            <person name="Lazar C.S."/>
            <person name="Teske A.P."/>
            <person name="Dick G.J."/>
        </authorList>
    </citation>
    <scope>NUCLEOTIDE SEQUENCE [LARGE SCALE GENOMIC DNA]</scope>
    <source>
        <strain evidence="2">SM23_60</strain>
    </source>
</reference>
<name>A0A0S8GBA0_UNCW3</name>
<organism evidence="2 3">
    <name type="scientific">candidate division WOR_3 bacterium SM23_60</name>
    <dbReference type="NCBI Taxonomy" id="1703780"/>
    <lineage>
        <taxon>Bacteria</taxon>
        <taxon>Bacteria division WOR-3</taxon>
    </lineage>
</organism>
<dbReference type="AlphaFoldDB" id="A0A0S8GBA0"/>
<dbReference type="Pfam" id="PF13649">
    <property type="entry name" value="Methyltransf_25"/>
    <property type="match status" value="1"/>
</dbReference>
<dbReference type="InterPro" id="IPR041698">
    <property type="entry name" value="Methyltransf_25"/>
</dbReference>